<evidence type="ECO:0000256" key="5">
    <source>
        <dbReference type="ARBA" id="ARBA00022679"/>
    </source>
</evidence>
<dbReference type="PROSITE" id="PS50110">
    <property type="entry name" value="RESPONSE_REGULATORY"/>
    <property type="match status" value="3"/>
</dbReference>
<dbReference type="AlphaFoldDB" id="Q2W0E3"/>
<dbReference type="SUPFAM" id="SSF55874">
    <property type="entry name" value="ATPase domain of HSP90 chaperone/DNA topoisomerase II/histidine kinase"/>
    <property type="match status" value="1"/>
</dbReference>
<evidence type="ECO:0000259" key="12">
    <source>
        <dbReference type="PROSITE" id="PS50110"/>
    </source>
</evidence>
<dbReference type="RefSeq" id="WP_011386232.1">
    <property type="nucleotide sequence ID" value="NC_007626.1"/>
</dbReference>
<dbReference type="InterPro" id="IPR003660">
    <property type="entry name" value="HAMP_dom"/>
</dbReference>
<dbReference type="InterPro" id="IPR003594">
    <property type="entry name" value="HATPase_dom"/>
</dbReference>
<dbReference type="Pfam" id="PF12729">
    <property type="entry name" value="4HB_MCP_1"/>
    <property type="match status" value="1"/>
</dbReference>
<feature type="domain" description="HAMP" evidence="13">
    <location>
        <begin position="210"/>
        <end position="263"/>
    </location>
</feature>
<dbReference type="CDD" id="cd00156">
    <property type="entry name" value="REC"/>
    <property type="match status" value="1"/>
</dbReference>
<dbReference type="Proteomes" id="UP000007058">
    <property type="component" value="Chromosome"/>
</dbReference>
<keyword evidence="4 8" id="KW-0597">Phosphoprotein</keyword>
<dbReference type="KEGG" id="mag:amb3878"/>
<dbReference type="InterPro" id="IPR005467">
    <property type="entry name" value="His_kinase_dom"/>
</dbReference>
<feature type="domain" description="Response regulatory" evidence="12">
    <location>
        <begin position="906"/>
        <end position="1021"/>
    </location>
</feature>
<evidence type="ECO:0000256" key="3">
    <source>
        <dbReference type="ARBA" id="ARBA00012438"/>
    </source>
</evidence>
<evidence type="ECO:0000313" key="14">
    <source>
        <dbReference type="EMBL" id="BAE52682.1"/>
    </source>
</evidence>
<dbReference type="SMART" id="SM00388">
    <property type="entry name" value="HisKA"/>
    <property type="match status" value="1"/>
</dbReference>
<keyword evidence="15" id="KW-1185">Reference proteome</keyword>
<dbReference type="Pfam" id="PF00672">
    <property type="entry name" value="HAMP"/>
    <property type="match status" value="1"/>
</dbReference>
<evidence type="ECO:0000259" key="13">
    <source>
        <dbReference type="PROSITE" id="PS50885"/>
    </source>
</evidence>
<evidence type="ECO:0000256" key="4">
    <source>
        <dbReference type="ARBA" id="ARBA00022553"/>
    </source>
</evidence>
<evidence type="ECO:0000313" key="15">
    <source>
        <dbReference type="Proteomes" id="UP000007058"/>
    </source>
</evidence>
<dbReference type="Gene3D" id="3.30.565.10">
    <property type="entry name" value="Histidine kinase-like ATPase, C-terminal domain"/>
    <property type="match status" value="1"/>
</dbReference>
<dbReference type="Pfam" id="PF02518">
    <property type="entry name" value="HATPase_c"/>
    <property type="match status" value="1"/>
</dbReference>
<dbReference type="InterPro" id="IPR001789">
    <property type="entry name" value="Sig_transdc_resp-reg_receiver"/>
</dbReference>
<evidence type="ECO:0000256" key="6">
    <source>
        <dbReference type="ARBA" id="ARBA00022777"/>
    </source>
</evidence>
<protein>
    <recommendedName>
        <fullName evidence="3">histidine kinase</fullName>
        <ecNumber evidence="3">2.7.13.3</ecNumber>
    </recommendedName>
</protein>
<dbReference type="EMBL" id="AP007255">
    <property type="protein sequence ID" value="BAE52682.1"/>
    <property type="molecule type" value="Genomic_DNA"/>
</dbReference>
<dbReference type="PANTHER" id="PTHR45339:SF1">
    <property type="entry name" value="HYBRID SIGNAL TRANSDUCTION HISTIDINE KINASE J"/>
    <property type="match status" value="1"/>
</dbReference>
<dbReference type="InterPro" id="IPR003661">
    <property type="entry name" value="HisK_dim/P_dom"/>
</dbReference>
<dbReference type="Gene3D" id="1.10.287.130">
    <property type="match status" value="1"/>
</dbReference>
<dbReference type="SUPFAM" id="SSF52172">
    <property type="entry name" value="CheY-like"/>
    <property type="match status" value="3"/>
</dbReference>
<dbReference type="Pfam" id="PF00072">
    <property type="entry name" value="Response_reg"/>
    <property type="match status" value="3"/>
</dbReference>
<dbReference type="CDD" id="cd17546">
    <property type="entry name" value="REC_hyHK_CKI1_RcsC-like"/>
    <property type="match status" value="1"/>
</dbReference>
<feature type="modified residue" description="4-aspartylphosphate" evidence="8">
    <location>
        <position position="955"/>
    </location>
</feature>
<feature type="domain" description="Histidine kinase" evidence="11">
    <location>
        <begin position="524"/>
        <end position="745"/>
    </location>
</feature>
<dbReference type="PRINTS" id="PR00344">
    <property type="entry name" value="BCTRLSENSOR"/>
</dbReference>
<dbReference type="Gene3D" id="6.10.340.10">
    <property type="match status" value="1"/>
</dbReference>
<evidence type="ECO:0000256" key="7">
    <source>
        <dbReference type="ARBA" id="ARBA00023012"/>
    </source>
</evidence>
<accession>Q2W0E3</accession>
<evidence type="ECO:0000259" key="11">
    <source>
        <dbReference type="PROSITE" id="PS50109"/>
    </source>
</evidence>
<dbReference type="HOGENOM" id="CLU_000445_127_1_5"/>
<dbReference type="PROSITE" id="PS50885">
    <property type="entry name" value="HAMP"/>
    <property type="match status" value="1"/>
</dbReference>
<reference evidence="14 15" key="1">
    <citation type="journal article" date="2005" name="DNA Res.">
        <title>Complete genome sequence of the facultative anaerobic magnetotactic bacterium Magnetospirillum sp. strain AMB-1.</title>
        <authorList>
            <person name="Matsunaga T."/>
            <person name="Okamura Y."/>
            <person name="Fukuda Y."/>
            <person name="Wahyudi A.T."/>
            <person name="Murase Y."/>
            <person name="Takeyama H."/>
        </authorList>
    </citation>
    <scope>NUCLEOTIDE SEQUENCE [LARGE SCALE GENOMIC DNA]</scope>
    <source>
        <strain evidence="15">ATCC 700264 / AMB-1</strain>
    </source>
</reference>
<dbReference type="EC" id="2.7.13.3" evidence="3"/>
<evidence type="ECO:0000256" key="10">
    <source>
        <dbReference type="SAM" id="MobiDB-lite"/>
    </source>
</evidence>
<dbReference type="SMART" id="SM00304">
    <property type="entry name" value="HAMP"/>
    <property type="match status" value="1"/>
</dbReference>
<dbReference type="GO" id="GO:0000155">
    <property type="term" value="F:phosphorelay sensor kinase activity"/>
    <property type="evidence" value="ECO:0007669"/>
    <property type="project" value="InterPro"/>
</dbReference>
<feature type="modified residue" description="4-aspartylphosphate" evidence="8">
    <location>
        <position position="1101"/>
    </location>
</feature>
<dbReference type="FunFam" id="3.30.565.10:FF:000010">
    <property type="entry name" value="Sensor histidine kinase RcsC"/>
    <property type="match status" value="1"/>
</dbReference>
<keyword evidence="6" id="KW-0418">Kinase</keyword>
<evidence type="ECO:0000256" key="2">
    <source>
        <dbReference type="ARBA" id="ARBA00004370"/>
    </source>
</evidence>
<dbReference type="CDD" id="cd00082">
    <property type="entry name" value="HisKA"/>
    <property type="match status" value="1"/>
</dbReference>
<feature type="domain" description="Response regulatory" evidence="12">
    <location>
        <begin position="1051"/>
        <end position="1168"/>
    </location>
</feature>
<organism evidence="14 15">
    <name type="scientific">Paramagnetospirillum magneticum (strain ATCC 700264 / AMB-1)</name>
    <name type="common">Magnetospirillum magneticum</name>
    <dbReference type="NCBI Taxonomy" id="342108"/>
    <lineage>
        <taxon>Bacteria</taxon>
        <taxon>Pseudomonadati</taxon>
        <taxon>Pseudomonadota</taxon>
        <taxon>Alphaproteobacteria</taxon>
        <taxon>Rhodospirillales</taxon>
        <taxon>Magnetospirillaceae</taxon>
        <taxon>Paramagnetospirillum</taxon>
    </lineage>
</organism>
<dbReference type="Gene3D" id="3.30.450.40">
    <property type="match status" value="1"/>
</dbReference>
<evidence type="ECO:0000256" key="9">
    <source>
        <dbReference type="SAM" id="Coils"/>
    </source>
</evidence>
<dbReference type="InterPro" id="IPR036097">
    <property type="entry name" value="HisK_dim/P_sf"/>
</dbReference>
<comment type="catalytic activity">
    <reaction evidence="1">
        <text>ATP + protein L-histidine = ADP + protein N-phospho-L-histidine.</text>
        <dbReference type="EC" id="2.7.13.3"/>
    </reaction>
</comment>
<dbReference type="InterPro" id="IPR036890">
    <property type="entry name" value="HATPase_C_sf"/>
</dbReference>
<dbReference type="Pfam" id="PF13185">
    <property type="entry name" value="GAF_2"/>
    <property type="match status" value="1"/>
</dbReference>
<keyword evidence="5" id="KW-0808">Transferase</keyword>
<keyword evidence="7" id="KW-0902">Two-component regulatory system</keyword>
<dbReference type="SMART" id="SM00448">
    <property type="entry name" value="REC"/>
    <property type="match status" value="3"/>
</dbReference>
<dbReference type="OrthoDB" id="9810730at2"/>
<keyword evidence="9" id="KW-0175">Coiled coil</keyword>
<gene>
    <name evidence="14" type="ordered locus">amb3878</name>
</gene>
<proteinExistence type="predicted"/>
<comment type="subcellular location">
    <subcellularLocation>
        <location evidence="2">Membrane</location>
    </subcellularLocation>
</comment>
<dbReference type="CDD" id="cd16922">
    <property type="entry name" value="HATPase_EvgS-ArcB-TorS-like"/>
    <property type="match status" value="1"/>
</dbReference>
<dbReference type="InterPro" id="IPR011006">
    <property type="entry name" value="CheY-like_superfamily"/>
</dbReference>
<dbReference type="Gene3D" id="3.40.50.2300">
    <property type="match status" value="3"/>
</dbReference>
<dbReference type="PANTHER" id="PTHR45339">
    <property type="entry name" value="HYBRID SIGNAL TRANSDUCTION HISTIDINE KINASE J"/>
    <property type="match status" value="1"/>
</dbReference>
<feature type="coiled-coil region" evidence="9">
    <location>
        <begin position="428"/>
        <end position="507"/>
    </location>
</feature>
<name>Q2W0E3_PARM1</name>
<dbReference type="InterPro" id="IPR004358">
    <property type="entry name" value="Sig_transdc_His_kin-like_C"/>
</dbReference>
<dbReference type="SUPFAM" id="SSF158472">
    <property type="entry name" value="HAMP domain-like"/>
    <property type="match status" value="1"/>
</dbReference>
<dbReference type="STRING" id="342108.amb3878"/>
<dbReference type="SUPFAM" id="SSF55781">
    <property type="entry name" value="GAF domain-like"/>
    <property type="match status" value="1"/>
</dbReference>
<dbReference type="Pfam" id="PF00512">
    <property type="entry name" value="HisKA"/>
    <property type="match status" value="1"/>
</dbReference>
<feature type="domain" description="Response regulatory" evidence="12">
    <location>
        <begin position="783"/>
        <end position="896"/>
    </location>
</feature>
<dbReference type="GO" id="GO:0016020">
    <property type="term" value="C:membrane"/>
    <property type="evidence" value="ECO:0007669"/>
    <property type="project" value="UniProtKB-SubCell"/>
</dbReference>
<feature type="modified residue" description="4-aspartylphosphate" evidence="8">
    <location>
        <position position="832"/>
    </location>
</feature>
<evidence type="ECO:0000256" key="1">
    <source>
        <dbReference type="ARBA" id="ARBA00000085"/>
    </source>
</evidence>
<dbReference type="SUPFAM" id="SSF47384">
    <property type="entry name" value="Homodimeric domain of signal transducing histidine kinase"/>
    <property type="match status" value="1"/>
</dbReference>
<dbReference type="InterPro" id="IPR029016">
    <property type="entry name" value="GAF-like_dom_sf"/>
</dbReference>
<dbReference type="InterPro" id="IPR003018">
    <property type="entry name" value="GAF"/>
</dbReference>
<dbReference type="PROSITE" id="PS50109">
    <property type="entry name" value="HIS_KIN"/>
    <property type="match status" value="1"/>
</dbReference>
<dbReference type="InterPro" id="IPR024478">
    <property type="entry name" value="HlyB_4HB_MCP"/>
</dbReference>
<feature type="region of interest" description="Disordered" evidence="10">
    <location>
        <begin position="750"/>
        <end position="775"/>
    </location>
</feature>
<evidence type="ECO:0000256" key="8">
    <source>
        <dbReference type="PROSITE-ProRule" id="PRU00169"/>
    </source>
</evidence>
<sequence>MRSSQVRIVTRLTAGFAAVLLLTVIMAGMAARTMLSIADLAGELYTHPFAVTNALMQIESQVNAMRADMLLMIYNRSAADVARLSGSVAIKESEMAASLEVVRKQYLGNPEDVKRLSDELAQWKVVRDQNIRFCQEGEYDKASENSRKYGSPQIVILRRHIAGIYAFAQDKAAEFRNRITAQRDQAVRDIALTLLALLILGTLLARTITRSIVIPLGELRDVMHRLAKGELDAHVPNQSRVTEVSRMALAVEVFKQAALRLERDRWIKDNLARLSPALQQTDSIAEFGTTALDFLVPLSGAGVATFNARTGGNRFMRVAGWGMPRASETLGLDSFAPGEGVAGEAARSGSPILIEAPPESWLHVTSATGAAAPAAIFVMPVMSRGTALAVLEFASFTAFDDSQKALLEAALPMLALNIEILERNLRTLDLLEESQTQAEELKASEEELRAQGEALQVANEELRVSEEELKVQQEALQTANEELRLKSEALEERGKALEDARAEADRRALDVEQASRYKSEFLANMSHELRTPLNSVLILARDLADNDTGNMSDDQVESARVIHESGTHLLALINDVLDLSKVEAGKMTLDPVTIAIADLVQVIRGRFAPVATDKGLGFQVEVDPDLPRSLKADRGKIEQIANNLVSNAIKFTSEGGVTVRLSLTGDGHVLALSVADTGIGIAPQDRQRVFAAFEQADSGTSRQFGGTGLGLTISRKLARLMGGDITLDANGDKGSVFTLLLPLAGTTQLPAPRCAPEPRPASARPSPPAAEAIEETPKAEGKLLLVIEDDPIFRRVVCDMAQAKGFATATAGDGKTGLELARLRRPSGVVLDIGLPDMSGWEVIEALKLQPETRDIPVHVMSAGDEPGRAARLGTVGHLTKPVSREQINGAFEVLLRARRADGRRRLLLVDGDEASRATIGETLVGLDLDITVAETGQVALEHLAAGPFDCMVLDLALSDMAGGEFLERAERIGSGLPPVIVYSSQELSQDQTLRIREFTDSIVIKGSRSSERLLDEVGLFLHAVDAKKSGKAKPSPVAAEPVDAILAGRTALLVDDDMRNAFALSKVLRARGLKVLIAQDGAKALSQLQSRADVDLVLMDIMMPGMDGYQTMGEIRKDPRFAHLPIIALTAKAMAGDRDRCLAAGADDYLTKPVDVERLRQVMALLIRRGDHAQPS</sequence>
<dbReference type="SMART" id="SM00387">
    <property type="entry name" value="HATPase_c"/>
    <property type="match status" value="1"/>
</dbReference>